<sequence length="301" mass="31419">MGNFRTGNTSKAGFLVAGGAISTQFGAAFATRLFHSIGPTGAVSLRIGFAALALLVVNLPNRDKLAKVQGRGRDIWVAIAFGVVLGAMNLTFYEAIARIPLGVAVTIEFVGPLGVTIGGSRRLMDLAWAALAGIGVALLAGRGLLGGEIRHLNLLGVGYALLSGVCWAGYILLNSASGRRFRGTTGLSIAMVAATIVILPFGIVRGGWHLLSLDSLWVGFLVALLSSALPYSLEMYALKRVTSRAFGILLSLEPVFAALAGLLVLGQRLDMVEVAALVMVIVANLGSAWFDSNRSAIVVDI</sequence>
<organism evidence="9 10">
    <name type="scientific">Acidithrix ferrooxidans</name>
    <dbReference type="NCBI Taxonomy" id="1280514"/>
    <lineage>
        <taxon>Bacteria</taxon>
        <taxon>Bacillati</taxon>
        <taxon>Actinomycetota</taxon>
        <taxon>Acidimicrobiia</taxon>
        <taxon>Acidimicrobiales</taxon>
        <taxon>Acidimicrobiaceae</taxon>
        <taxon>Acidithrix</taxon>
    </lineage>
</organism>
<feature type="transmembrane region" description="Helical" evidence="7">
    <location>
        <begin position="151"/>
        <end position="173"/>
    </location>
</feature>
<feature type="transmembrane region" description="Helical" evidence="7">
    <location>
        <begin position="12"/>
        <end position="31"/>
    </location>
</feature>
<evidence type="ECO:0000256" key="4">
    <source>
        <dbReference type="ARBA" id="ARBA00022692"/>
    </source>
</evidence>
<evidence type="ECO:0000313" key="9">
    <source>
        <dbReference type="EMBL" id="KJF16387.1"/>
    </source>
</evidence>
<gene>
    <name evidence="9" type="primary">rhtA</name>
    <name evidence="9" type="ORF">AXFE_27670</name>
</gene>
<evidence type="ECO:0000256" key="6">
    <source>
        <dbReference type="ARBA" id="ARBA00023136"/>
    </source>
</evidence>
<evidence type="ECO:0000256" key="7">
    <source>
        <dbReference type="SAM" id="Phobius"/>
    </source>
</evidence>
<dbReference type="STRING" id="1280514.AXFE_27670"/>
<feature type="transmembrane region" description="Helical" evidence="7">
    <location>
        <begin position="185"/>
        <end position="204"/>
    </location>
</feature>
<feature type="transmembrane region" description="Helical" evidence="7">
    <location>
        <begin position="99"/>
        <end position="119"/>
    </location>
</feature>
<keyword evidence="5 7" id="KW-1133">Transmembrane helix</keyword>
<keyword evidence="6 7" id="KW-0472">Membrane</keyword>
<comment type="subcellular location">
    <subcellularLocation>
        <location evidence="1">Cell membrane</location>
        <topology evidence="1">Multi-pass membrane protein</topology>
    </subcellularLocation>
</comment>
<protein>
    <submittedName>
        <fullName evidence="9">Threonine/homoserine exporter RhtA</fullName>
    </submittedName>
</protein>
<proteinExistence type="inferred from homology"/>
<dbReference type="InterPro" id="IPR050638">
    <property type="entry name" value="AA-Vitamin_Transporters"/>
</dbReference>
<dbReference type="AlphaFoldDB" id="A0A0D8HF29"/>
<dbReference type="GO" id="GO:0005886">
    <property type="term" value="C:plasma membrane"/>
    <property type="evidence" value="ECO:0007669"/>
    <property type="project" value="UniProtKB-SubCell"/>
</dbReference>
<evidence type="ECO:0000256" key="1">
    <source>
        <dbReference type="ARBA" id="ARBA00004651"/>
    </source>
</evidence>
<name>A0A0D8HF29_9ACTN</name>
<feature type="transmembrane region" description="Helical" evidence="7">
    <location>
        <begin position="126"/>
        <end position="145"/>
    </location>
</feature>
<dbReference type="Pfam" id="PF00892">
    <property type="entry name" value="EamA"/>
    <property type="match status" value="1"/>
</dbReference>
<dbReference type="OrthoDB" id="9815120at2"/>
<accession>A0A0D8HF29</accession>
<keyword evidence="4 7" id="KW-0812">Transmembrane</keyword>
<dbReference type="PANTHER" id="PTHR32322">
    <property type="entry name" value="INNER MEMBRANE TRANSPORTER"/>
    <property type="match status" value="1"/>
</dbReference>
<feature type="domain" description="EamA" evidence="8">
    <location>
        <begin position="155"/>
        <end position="283"/>
    </location>
</feature>
<dbReference type="EMBL" id="JXYS01000085">
    <property type="protein sequence ID" value="KJF16387.1"/>
    <property type="molecule type" value="Genomic_DNA"/>
</dbReference>
<comment type="similarity">
    <text evidence="2">Belongs to the EamA transporter family.</text>
</comment>
<dbReference type="Proteomes" id="UP000032360">
    <property type="component" value="Unassembled WGS sequence"/>
</dbReference>
<reference evidence="9 10" key="1">
    <citation type="submission" date="2015-01" db="EMBL/GenBank/DDBJ databases">
        <title>Draft genome of the acidophilic iron oxidizer Acidithrix ferrooxidans strain Py-F3.</title>
        <authorList>
            <person name="Poehlein A."/>
            <person name="Eisen S."/>
            <person name="Schloemann M."/>
            <person name="Johnson B.D."/>
            <person name="Daniel R."/>
            <person name="Muehling M."/>
        </authorList>
    </citation>
    <scope>NUCLEOTIDE SEQUENCE [LARGE SCALE GENOMIC DNA]</scope>
    <source>
        <strain evidence="9 10">Py-F3</strain>
    </source>
</reference>
<evidence type="ECO:0000256" key="5">
    <source>
        <dbReference type="ARBA" id="ARBA00022989"/>
    </source>
</evidence>
<feature type="transmembrane region" description="Helical" evidence="7">
    <location>
        <begin position="216"/>
        <end position="233"/>
    </location>
</feature>
<dbReference type="PATRIC" id="fig|1280514.3.peg.3634"/>
<evidence type="ECO:0000256" key="2">
    <source>
        <dbReference type="ARBA" id="ARBA00007362"/>
    </source>
</evidence>
<dbReference type="SUPFAM" id="SSF103481">
    <property type="entry name" value="Multidrug resistance efflux transporter EmrE"/>
    <property type="match status" value="1"/>
</dbReference>
<evidence type="ECO:0000259" key="8">
    <source>
        <dbReference type="Pfam" id="PF00892"/>
    </source>
</evidence>
<feature type="transmembrane region" description="Helical" evidence="7">
    <location>
        <begin position="271"/>
        <end position="290"/>
    </location>
</feature>
<dbReference type="PANTHER" id="PTHR32322:SF18">
    <property type="entry name" value="S-ADENOSYLMETHIONINE_S-ADENOSYLHOMOCYSTEINE TRANSPORTER"/>
    <property type="match status" value="1"/>
</dbReference>
<dbReference type="InterPro" id="IPR037185">
    <property type="entry name" value="EmrE-like"/>
</dbReference>
<dbReference type="InterPro" id="IPR000620">
    <property type="entry name" value="EamA_dom"/>
</dbReference>
<evidence type="ECO:0000256" key="3">
    <source>
        <dbReference type="ARBA" id="ARBA00022475"/>
    </source>
</evidence>
<comment type="caution">
    <text evidence="9">The sequence shown here is derived from an EMBL/GenBank/DDBJ whole genome shotgun (WGS) entry which is preliminary data.</text>
</comment>
<feature type="transmembrane region" description="Helical" evidence="7">
    <location>
        <begin position="43"/>
        <end position="61"/>
    </location>
</feature>
<feature type="transmembrane region" description="Helical" evidence="7">
    <location>
        <begin position="73"/>
        <end position="93"/>
    </location>
</feature>
<evidence type="ECO:0000313" key="10">
    <source>
        <dbReference type="Proteomes" id="UP000032360"/>
    </source>
</evidence>
<dbReference type="RefSeq" id="WP_052606457.1">
    <property type="nucleotide sequence ID" value="NZ_JXYS01000085.1"/>
</dbReference>
<keyword evidence="10" id="KW-1185">Reference proteome</keyword>
<feature type="transmembrane region" description="Helical" evidence="7">
    <location>
        <begin position="245"/>
        <end position="265"/>
    </location>
</feature>
<keyword evidence="3" id="KW-1003">Cell membrane</keyword>